<evidence type="ECO:0000256" key="6">
    <source>
        <dbReference type="SAM" id="Phobius"/>
    </source>
</evidence>
<dbReference type="AlphaFoldDB" id="A0A4U1BPL6"/>
<feature type="transmembrane region" description="Helical" evidence="6">
    <location>
        <begin position="177"/>
        <end position="198"/>
    </location>
</feature>
<feature type="transmembrane region" description="Helical" evidence="6">
    <location>
        <begin position="79"/>
        <end position="97"/>
    </location>
</feature>
<keyword evidence="2" id="KW-0813">Transport</keyword>
<organism evidence="8 9">
    <name type="scientific">Ferrimonas aestuarii</name>
    <dbReference type="NCBI Taxonomy" id="2569539"/>
    <lineage>
        <taxon>Bacteria</taxon>
        <taxon>Pseudomonadati</taxon>
        <taxon>Pseudomonadota</taxon>
        <taxon>Gammaproteobacteria</taxon>
        <taxon>Alteromonadales</taxon>
        <taxon>Ferrimonadaceae</taxon>
        <taxon>Ferrimonas</taxon>
    </lineage>
</organism>
<accession>A0A4U1BPL6</accession>
<feature type="domain" description="Major facilitator superfamily (MFS) profile" evidence="7">
    <location>
        <begin position="234"/>
        <end position="431"/>
    </location>
</feature>
<dbReference type="InterPro" id="IPR020846">
    <property type="entry name" value="MFS_dom"/>
</dbReference>
<dbReference type="PROSITE" id="PS50850">
    <property type="entry name" value="MFS"/>
    <property type="match status" value="1"/>
</dbReference>
<feature type="transmembrane region" description="Helical" evidence="6">
    <location>
        <begin position="12"/>
        <end position="34"/>
    </location>
</feature>
<feature type="transmembrane region" description="Helical" evidence="6">
    <location>
        <begin position="368"/>
        <end position="390"/>
    </location>
</feature>
<dbReference type="Gene3D" id="1.20.1250.20">
    <property type="entry name" value="MFS general substrate transporter like domains"/>
    <property type="match status" value="2"/>
</dbReference>
<dbReference type="PANTHER" id="PTHR23519">
    <property type="entry name" value="AUTOPHAGY-RELATED PROTEIN 22"/>
    <property type="match status" value="1"/>
</dbReference>
<dbReference type="GO" id="GO:0012505">
    <property type="term" value="C:endomembrane system"/>
    <property type="evidence" value="ECO:0007669"/>
    <property type="project" value="UniProtKB-SubCell"/>
</dbReference>
<evidence type="ECO:0000256" key="3">
    <source>
        <dbReference type="ARBA" id="ARBA00022692"/>
    </source>
</evidence>
<comment type="subcellular location">
    <subcellularLocation>
        <location evidence="1">Endomembrane system</location>
        <topology evidence="1">Multi-pass membrane protein</topology>
    </subcellularLocation>
</comment>
<feature type="transmembrane region" description="Helical" evidence="6">
    <location>
        <begin position="235"/>
        <end position="260"/>
    </location>
</feature>
<comment type="caution">
    <text evidence="8">The sequence shown here is derived from an EMBL/GenBank/DDBJ whole genome shotgun (WGS) entry which is preliminary data.</text>
</comment>
<dbReference type="RefSeq" id="WP_136864378.1">
    <property type="nucleotide sequence ID" value="NZ_SWCJ01000014.1"/>
</dbReference>
<proteinExistence type="predicted"/>
<keyword evidence="9" id="KW-1185">Reference proteome</keyword>
<name>A0A4U1BPL6_9GAMM</name>
<dbReference type="OrthoDB" id="9768783at2"/>
<feature type="transmembrane region" description="Helical" evidence="6">
    <location>
        <begin position="396"/>
        <end position="415"/>
    </location>
</feature>
<feature type="transmembrane region" description="Helical" evidence="6">
    <location>
        <begin position="272"/>
        <end position="292"/>
    </location>
</feature>
<sequence length="431" mass="46808">MSKREIFGWAMFDVANSAYTTVVITVVYSAFFISHVIPSGSVWGNSWWALAISLSSLLAMFLAPLIGSWIDLYGGKKRWLTLLMLSCATATMGLYFVQPGMVISAVIILVFSNTAWMLSESVCASFLTDIAHEKQMGLVSGIGWGLGYLGGLLSLILVLFGIITATSDSPAYLHQNQLAMVAVGLYFMLASIPTLIWLKERRPYTMGQVQWQSLASHSWHSFQASLKLTHQLPTLYRFFIIFTLYSAGMATVIKFFGIYVETELSLSAAEKTTVFLALQVSAFVGALLFGWLESRIGARYTISLTLLWWMAGLGCIHQLIPLSGLIGVEINTLFIACTVIAGAGLGSTQSASRALVGQLSPSQHSGQLFGYWGMFSRLAAIIGTTSFALVSDLLSSQQALLLVMGFFAAGAALILKLPIDTGIAQARSYRD</sequence>
<dbReference type="Proteomes" id="UP000305675">
    <property type="component" value="Unassembled WGS sequence"/>
</dbReference>
<dbReference type="SUPFAM" id="SSF103473">
    <property type="entry name" value="MFS general substrate transporter"/>
    <property type="match status" value="1"/>
</dbReference>
<feature type="transmembrane region" description="Helical" evidence="6">
    <location>
        <begin position="139"/>
        <end position="165"/>
    </location>
</feature>
<dbReference type="EMBL" id="SWCJ01000014">
    <property type="protein sequence ID" value="TKB52755.1"/>
    <property type="molecule type" value="Genomic_DNA"/>
</dbReference>
<feature type="transmembrane region" description="Helical" evidence="6">
    <location>
        <begin position="333"/>
        <end position="356"/>
    </location>
</feature>
<dbReference type="PANTHER" id="PTHR23519:SF1">
    <property type="entry name" value="AUTOPHAGY-RELATED PROTEIN 22"/>
    <property type="match status" value="1"/>
</dbReference>
<keyword evidence="5 6" id="KW-0472">Membrane</keyword>
<evidence type="ECO:0000256" key="2">
    <source>
        <dbReference type="ARBA" id="ARBA00022448"/>
    </source>
</evidence>
<protein>
    <submittedName>
        <fullName evidence="8">MFS transporter</fullName>
    </submittedName>
</protein>
<keyword evidence="4 6" id="KW-1133">Transmembrane helix</keyword>
<evidence type="ECO:0000313" key="9">
    <source>
        <dbReference type="Proteomes" id="UP000305675"/>
    </source>
</evidence>
<evidence type="ECO:0000256" key="4">
    <source>
        <dbReference type="ARBA" id="ARBA00022989"/>
    </source>
</evidence>
<reference evidence="8 9" key="1">
    <citation type="submission" date="2019-04" db="EMBL/GenBank/DDBJ databases">
        <authorList>
            <person name="Hwang J.C."/>
        </authorList>
    </citation>
    <scope>NUCLEOTIDE SEQUENCE [LARGE SCALE GENOMIC DNA]</scope>
    <source>
        <strain evidence="8 9">IMCC35002</strain>
    </source>
</reference>
<keyword evidence="3 6" id="KW-0812">Transmembrane</keyword>
<evidence type="ECO:0000256" key="5">
    <source>
        <dbReference type="ARBA" id="ARBA00023136"/>
    </source>
</evidence>
<feature type="transmembrane region" description="Helical" evidence="6">
    <location>
        <begin position="46"/>
        <end position="67"/>
    </location>
</feature>
<dbReference type="InterPro" id="IPR036259">
    <property type="entry name" value="MFS_trans_sf"/>
</dbReference>
<dbReference type="InterPro" id="IPR024671">
    <property type="entry name" value="Atg22-like"/>
</dbReference>
<dbReference type="InterPro" id="IPR050495">
    <property type="entry name" value="ATG22/LtaA_families"/>
</dbReference>
<evidence type="ECO:0000259" key="7">
    <source>
        <dbReference type="PROSITE" id="PS50850"/>
    </source>
</evidence>
<feature type="transmembrane region" description="Helical" evidence="6">
    <location>
        <begin position="103"/>
        <end position="127"/>
    </location>
</feature>
<gene>
    <name evidence="8" type="ORF">FCL42_15715</name>
</gene>
<dbReference type="Pfam" id="PF11700">
    <property type="entry name" value="ATG22"/>
    <property type="match status" value="1"/>
</dbReference>
<evidence type="ECO:0000256" key="1">
    <source>
        <dbReference type="ARBA" id="ARBA00004127"/>
    </source>
</evidence>
<evidence type="ECO:0000313" key="8">
    <source>
        <dbReference type="EMBL" id="TKB52755.1"/>
    </source>
</evidence>
<dbReference type="GO" id="GO:0022857">
    <property type="term" value="F:transmembrane transporter activity"/>
    <property type="evidence" value="ECO:0007669"/>
    <property type="project" value="InterPro"/>
</dbReference>
<feature type="transmembrane region" description="Helical" evidence="6">
    <location>
        <begin position="304"/>
        <end position="327"/>
    </location>
</feature>